<name>A0AAJ0G7W7_9PEZI</name>
<keyword evidence="2" id="KW-1185">Reference proteome</keyword>
<gene>
    <name evidence="1" type="ORF">LTR09_007216</name>
</gene>
<dbReference type="EMBL" id="JAWDJX010000025">
    <property type="protein sequence ID" value="KAK3051561.1"/>
    <property type="molecule type" value="Genomic_DNA"/>
</dbReference>
<proteinExistence type="predicted"/>
<accession>A0AAJ0G7W7</accession>
<protein>
    <submittedName>
        <fullName evidence="1">Uncharacterized protein</fullName>
    </submittedName>
</protein>
<reference evidence="1" key="1">
    <citation type="submission" date="2023-04" db="EMBL/GenBank/DDBJ databases">
        <title>Black Yeasts Isolated from many extreme environments.</title>
        <authorList>
            <person name="Coleine C."/>
            <person name="Stajich J.E."/>
            <person name="Selbmann L."/>
        </authorList>
    </citation>
    <scope>NUCLEOTIDE SEQUENCE</scope>
    <source>
        <strain evidence="1">CCFEE 5312</strain>
    </source>
</reference>
<organism evidence="1 2">
    <name type="scientific">Extremus antarcticus</name>
    <dbReference type="NCBI Taxonomy" id="702011"/>
    <lineage>
        <taxon>Eukaryota</taxon>
        <taxon>Fungi</taxon>
        <taxon>Dikarya</taxon>
        <taxon>Ascomycota</taxon>
        <taxon>Pezizomycotina</taxon>
        <taxon>Dothideomycetes</taxon>
        <taxon>Dothideomycetidae</taxon>
        <taxon>Mycosphaerellales</taxon>
        <taxon>Extremaceae</taxon>
        <taxon>Extremus</taxon>
    </lineage>
</organism>
<comment type="caution">
    <text evidence="1">The sequence shown here is derived from an EMBL/GenBank/DDBJ whole genome shotgun (WGS) entry which is preliminary data.</text>
</comment>
<evidence type="ECO:0000313" key="2">
    <source>
        <dbReference type="Proteomes" id="UP001271007"/>
    </source>
</evidence>
<evidence type="ECO:0000313" key="1">
    <source>
        <dbReference type="EMBL" id="KAK3051561.1"/>
    </source>
</evidence>
<sequence length="84" mass="9141">MHLYIAVTFTRPFRTPGRDLGTADDIKVATAKTIKESLPNVRAGEYRVYVDTLDGNKFWVAGGEAGPENPLSQVENITSVETSG</sequence>
<dbReference type="AlphaFoldDB" id="A0AAJ0G7W7"/>
<dbReference type="Proteomes" id="UP001271007">
    <property type="component" value="Unassembled WGS sequence"/>
</dbReference>